<feature type="transmembrane region" description="Helical" evidence="1">
    <location>
        <begin position="24"/>
        <end position="48"/>
    </location>
</feature>
<gene>
    <name evidence="2" type="ORF">IEQ44_01030</name>
</gene>
<name>A0ABR9RNT8_9ACTN</name>
<dbReference type="Proteomes" id="UP000756387">
    <property type="component" value="Unassembled WGS sequence"/>
</dbReference>
<organism evidence="2 3">
    <name type="scientific">Nocardioides malaquae</name>
    <dbReference type="NCBI Taxonomy" id="2773426"/>
    <lineage>
        <taxon>Bacteria</taxon>
        <taxon>Bacillati</taxon>
        <taxon>Actinomycetota</taxon>
        <taxon>Actinomycetes</taxon>
        <taxon>Propionibacteriales</taxon>
        <taxon>Nocardioidaceae</taxon>
        <taxon>Nocardioides</taxon>
    </lineage>
</organism>
<dbReference type="EMBL" id="JADCSA010000001">
    <property type="protein sequence ID" value="MBE7323234.1"/>
    <property type="molecule type" value="Genomic_DNA"/>
</dbReference>
<keyword evidence="3" id="KW-1185">Reference proteome</keyword>
<dbReference type="RefSeq" id="WP_193636558.1">
    <property type="nucleotide sequence ID" value="NZ_JADCSA010000001.1"/>
</dbReference>
<reference evidence="2 3" key="1">
    <citation type="submission" date="2020-10" db="EMBL/GenBank/DDBJ databases">
        <title>Nocardioides sp. isolated from sludge.</title>
        <authorList>
            <person name="Zhang X."/>
        </authorList>
    </citation>
    <scope>NUCLEOTIDE SEQUENCE [LARGE SCALE GENOMIC DNA]</scope>
    <source>
        <strain evidence="2 3">Y6</strain>
    </source>
</reference>
<sequence>MDGTQAGTAPGAPQLRVRHQARDALVVMVFSAAASGVCSLLFLLLLGLGE</sequence>
<evidence type="ECO:0000313" key="2">
    <source>
        <dbReference type="EMBL" id="MBE7323234.1"/>
    </source>
</evidence>
<keyword evidence="1" id="KW-0472">Membrane</keyword>
<keyword evidence="1" id="KW-1133">Transmembrane helix</keyword>
<proteinExistence type="predicted"/>
<comment type="caution">
    <text evidence="2">The sequence shown here is derived from an EMBL/GenBank/DDBJ whole genome shotgun (WGS) entry which is preliminary data.</text>
</comment>
<evidence type="ECO:0000256" key="1">
    <source>
        <dbReference type="SAM" id="Phobius"/>
    </source>
</evidence>
<accession>A0ABR9RNT8</accession>
<keyword evidence="1" id="KW-0812">Transmembrane</keyword>
<protein>
    <submittedName>
        <fullName evidence="2">Uncharacterized protein</fullName>
    </submittedName>
</protein>
<evidence type="ECO:0000313" key="3">
    <source>
        <dbReference type="Proteomes" id="UP000756387"/>
    </source>
</evidence>